<sequence>MTTKKITLATVKSKNMMVIAAAERKPIIHAAVRKRTATINAKRTTIMNIAIGMGMMISARNVVVAVAGSTIDFSNRYDDR</sequence>
<dbReference type="RefSeq" id="WP_186870526.1">
    <property type="nucleotide sequence ID" value="NZ_JACOOL010000010.1"/>
</dbReference>
<name>A0A923L786_9BACI</name>
<keyword evidence="2" id="KW-1185">Reference proteome</keyword>
<comment type="caution">
    <text evidence="1">The sequence shown here is derived from an EMBL/GenBank/DDBJ whole genome shotgun (WGS) entry which is preliminary data.</text>
</comment>
<dbReference type="EMBL" id="JACOOL010000010">
    <property type="protein sequence ID" value="MBC5637818.1"/>
    <property type="molecule type" value="Genomic_DNA"/>
</dbReference>
<organism evidence="1 2">
    <name type="scientific">Ornithinibacillus hominis</name>
    <dbReference type="NCBI Taxonomy" id="2763055"/>
    <lineage>
        <taxon>Bacteria</taxon>
        <taxon>Bacillati</taxon>
        <taxon>Bacillota</taxon>
        <taxon>Bacilli</taxon>
        <taxon>Bacillales</taxon>
        <taxon>Bacillaceae</taxon>
        <taxon>Ornithinibacillus</taxon>
    </lineage>
</organism>
<protein>
    <submittedName>
        <fullName evidence="1">Uncharacterized protein</fullName>
    </submittedName>
</protein>
<dbReference type="AlphaFoldDB" id="A0A923L786"/>
<proteinExistence type="predicted"/>
<dbReference type="Proteomes" id="UP000637359">
    <property type="component" value="Unassembled WGS sequence"/>
</dbReference>
<gene>
    <name evidence="1" type="ORF">H8S33_13475</name>
</gene>
<evidence type="ECO:0000313" key="2">
    <source>
        <dbReference type="Proteomes" id="UP000637359"/>
    </source>
</evidence>
<reference evidence="1" key="1">
    <citation type="submission" date="2020-08" db="EMBL/GenBank/DDBJ databases">
        <title>Genome public.</title>
        <authorList>
            <person name="Liu C."/>
            <person name="Sun Q."/>
        </authorList>
    </citation>
    <scope>NUCLEOTIDE SEQUENCE</scope>
    <source>
        <strain evidence="1">BX22</strain>
    </source>
</reference>
<accession>A0A923L786</accession>
<evidence type="ECO:0000313" key="1">
    <source>
        <dbReference type="EMBL" id="MBC5637818.1"/>
    </source>
</evidence>